<keyword evidence="6" id="KW-0067">ATP-binding</keyword>
<keyword evidence="12" id="KW-1185">Reference proteome</keyword>
<dbReference type="PROSITE" id="PS50860">
    <property type="entry name" value="AA_TRNA_LIGASE_II_ALA"/>
    <property type="match status" value="1"/>
</dbReference>
<dbReference type="InterPro" id="IPR002318">
    <property type="entry name" value="Ala-tRNA-lgiase_IIc"/>
</dbReference>
<dbReference type="Gene3D" id="3.30.980.10">
    <property type="entry name" value="Threonyl-trna Synthetase, Chain A, domain 2"/>
    <property type="match status" value="1"/>
</dbReference>
<evidence type="ECO:0000259" key="10">
    <source>
        <dbReference type="PROSITE" id="PS50860"/>
    </source>
</evidence>
<evidence type="ECO:0000256" key="9">
    <source>
        <dbReference type="ARBA" id="ARBA00023146"/>
    </source>
</evidence>
<dbReference type="Pfam" id="PF07973">
    <property type="entry name" value="tRNA_SAD"/>
    <property type="match status" value="1"/>
</dbReference>
<protein>
    <recommendedName>
        <fullName evidence="2">alanine--tRNA ligase</fullName>
        <ecNumber evidence="2">6.1.1.7</ecNumber>
    </recommendedName>
</protein>
<name>A0A133VR02_9EURY</name>
<organism evidence="11 12">
    <name type="scientific">candidate division MSBL1 archaeon SCGC-AAA382N08</name>
    <dbReference type="NCBI Taxonomy" id="1698285"/>
    <lineage>
        <taxon>Archaea</taxon>
        <taxon>Methanobacteriati</taxon>
        <taxon>Methanobacteriota</taxon>
        <taxon>candidate division MSBL1</taxon>
    </lineage>
</organism>
<dbReference type="CDD" id="cd00673">
    <property type="entry name" value="AlaRS_core"/>
    <property type="match status" value="1"/>
</dbReference>
<dbReference type="Pfam" id="PF01411">
    <property type="entry name" value="tRNA-synt_2c"/>
    <property type="match status" value="1"/>
</dbReference>
<keyword evidence="4" id="KW-0436">Ligase</keyword>
<dbReference type="InterPro" id="IPR018165">
    <property type="entry name" value="Ala-tRNA-synth_IIc_core"/>
</dbReference>
<dbReference type="Gene3D" id="3.30.54.20">
    <property type="match status" value="1"/>
</dbReference>
<dbReference type="GO" id="GO:0005829">
    <property type="term" value="C:cytosol"/>
    <property type="evidence" value="ECO:0007669"/>
    <property type="project" value="TreeGrafter"/>
</dbReference>
<evidence type="ECO:0000256" key="6">
    <source>
        <dbReference type="ARBA" id="ARBA00022840"/>
    </source>
</evidence>
<dbReference type="InterPro" id="IPR045864">
    <property type="entry name" value="aa-tRNA-synth_II/BPL/LPL"/>
</dbReference>
<evidence type="ECO:0000256" key="2">
    <source>
        <dbReference type="ARBA" id="ARBA00013168"/>
    </source>
</evidence>
<dbReference type="GO" id="GO:0002161">
    <property type="term" value="F:aminoacyl-tRNA deacylase activity"/>
    <property type="evidence" value="ECO:0007669"/>
    <property type="project" value="UniProtKB-ARBA"/>
</dbReference>
<dbReference type="InterPro" id="IPR018164">
    <property type="entry name" value="Ala-tRNA-synth_IIc_N"/>
</dbReference>
<feature type="domain" description="Alanyl-transfer RNA synthetases family profile" evidence="10">
    <location>
        <begin position="1"/>
        <end position="593"/>
    </location>
</feature>
<dbReference type="InterPro" id="IPR023033">
    <property type="entry name" value="Ala_tRNA_ligase_euk/bac"/>
</dbReference>
<keyword evidence="9" id="KW-0030">Aminoacyl-tRNA synthetase</keyword>
<dbReference type="SUPFAM" id="SSF55681">
    <property type="entry name" value="Class II aaRS and biotin synthetases"/>
    <property type="match status" value="1"/>
</dbReference>
<reference evidence="11 12" key="1">
    <citation type="journal article" date="2016" name="Sci. Rep.">
        <title>Metabolic traits of an uncultured archaeal lineage -MSBL1- from brine pools of the Red Sea.</title>
        <authorList>
            <person name="Mwirichia R."/>
            <person name="Alam I."/>
            <person name="Rashid M."/>
            <person name="Vinu M."/>
            <person name="Ba-Alawi W."/>
            <person name="Anthony Kamau A."/>
            <person name="Kamanda Ngugi D."/>
            <person name="Goker M."/>
            <person name="Klenk H.P."/>
            <person name="Bajic V."/>
            <person name="Stingl U."/>
        </authorList>
    </citation>
    <scope>NUCLEOTIDE SEQUENCE [LARGE SCALE GENOMIC DNA]</scope>
    <source>
        <strain evidence="11">SCGC-AAA382N08</strain>
    </source>
</reference>
<proteinExistence type="inferred from homology"/>
<dbReference type="Gene3D" id="3.30.930.10">
    <property type="entry name" value="Bira Bifunctional Protein, Domain 2"/>
    <property type="match status" value="1"/>
</dbReference>
<comment type="caution">
    <text evidence="11">The sequence shown here is derived from an EMBL/GenBank/DDBJ whole genome shotgun (WGS) entry which is preliminary data.</text>
</comment>
<keyword evidence="7" id="KW-0694">RNA-binding</keyword>
<dbReference type="InterPro" id="IPR012947">
    <property type="entry name" value="tRNA_SAD"/>
</dbReference>
<keyword evidence="8" id="KW-0648">Protein biosynthesis</keyword>
<dbReference type="PRINTS" id="PR00980">
    <property type="entry name" value="TRNASYNTHALA"/>
</dbReference>
<dbReference type="SUPFAM" id="SSF55186">
    <property type="entry name" value="ThrRS/AlaRS common domain"/>
    <property type="match status" value="1"/>
</dbReference>
<dbReference type="InterPro" id="IPR018163">
    <property type="entry name" value="Thr/Ala-tRNA-synth_IIc_edit"/>
</dbReference>
<dbReference type="AlphaFoldDB" id="A0A133VR02"/>
<dbReference type="NCBIfam" id="NF002436">
    <property type="entry name" value="PRK01584.1"/>
    <property type="match status" value="1"/>
</dbReference>
<dbReference type="InterPro" id="IPR018162">
    <property type="entry name" value="Ala-tRNA-ligase_IIc_anticod-bd"/>
</dbReference>
<accession>A0A133VR02</accession>
<dbReference type="HAMAP" id="MF_00036_B">
    <property type="entry name" value="Ala_tRNA_synth_B"/>
    <property type="match status" value="1"/>
</dbReference>
<evidence type="ECO:0000313" key="11">
    <source>
        <dbReference type="EMBL" id="KXB08860.1"/>
    </source>
</evidence>
<dbReference type="GO" id="GO:0006419">
    <property type="term" value="P:alanyl-tRNA aminoacylation"/>
    <property type="evidence" value="ECO:0007669"/>
    <property type="project" value="InterPro"/>
</dbReference>
<dbReference type="PATRIC" id="fig|1698285.3.peg.31"/>
<sequence>MKVAEIRDKFLEFFEDRDHRVVESSSLLDEDPSVLFTTAGMQQFKPYYLEQESPYGSRVTSCQKCLRTSDIEQVGDLDHLTFMEMLGNFSFGYPEAEGSYFKEKAIKWSYEFLVEECGLEPDKIWLTYYEGSEDIPTDEKTPELGQELGIPEQRISGFGEDNFWGPTGEEGPCGPTAELHYDLTGEPCGPDCKPNDECGRFVEVWNLVFNQYYQDRQGNFEPLQQKGIDTGMGLERLAFVIQQGESIFQTDLFRPIVGEIEKLAKNDYQERPAPFRIIADHIRASVFLAEEGVTPSNKEEGYILRRLLRRAIRFKKLLGIEQENFLPRLAKKTIELYQNSYQFSDQPDILTVIQKEEEKFEQALDRGLDKLNEMLEDGEQARLSGEQAFDLYQSYGLPLALVKKLGKERGFEVDSEGFQQQFEQHKRISRAGAEKKFSGVGTEKIEDEKAEKEAEKLHTATHLLHQALRNALGDHVVQKGSDVTPRRLRFDFSSKPLKEEEIEQVEDLVNEKIERDLEVSSEQMDYEEAVKQGALHLPDHDYPSRVTVYSIGDFSQELCRGPHVEHTGVLGKFKITKEQSSAAGVRRIKAVLE</sequence>
<dbReference type="InterPro" id="IPR050058">
    <property type="entry name" value="Ala-tRNA_ligase"/>
</dbReference>
<dbReference type="PANTHER" id="PTHR11777">
    <property type="entry name" value="ALANYL-TRNA SYNTHETASE"/>
    <property type="match status" value="1"/>
</dbReference>
<dbReference type="SMART" id="SM00863">
    <property type="entry name" value="tRNA_SAD"/>
    <property type="match status" value="1"/>
</dbReference>
<evidence type="ECO:0000256" key="7">
    <source>
        <dbReference type="ARBA" id="ARBA00022884"/>
    </source>
</evidence>
<dbReference type="EMBL" id="LHYJ01000001">
    <property type="protein sequence ID" value="KXB08860.1"/>
    <property type="molecule type" value="Genomic_DNA"/>
</dbReference>
<dbReference type="GO" id="GO:0004813">
    <property type="term" value="F:alanine-tRNA ligase activity"/>
    <property type="evidence" value="ECO:0007669"/>
    <property type="project" value="UniProtKB-EC"/>
</dbReference>
<evidence type="ECO:0000256" key="4">
    <source>
        <dbReference type="ARBA" id="ARBA00022598"/>
    </source>
</evidence>
<evidence type="ECO:0000313" key="12">
    <source>
        <dbReference type="Proteomes" id="UP000070175"/>
    </source>
</evidence>
<dbReference type="GO" id="GO:0005524">
    <property type="term" value="F:ATP binding"/>
    <property type="evidence" value="ECO:0007669"/>
    <property type="project" value="UniProtKB-KW"/>
</dbReference>
<dbReference type="EC" id="6.1.1.7" evidence="2"/>
<evidence type="ECO:0000256" key="1">
    <source>
        <dbReference type="ARBA" id="ARBA00008226"/>
    </source>
</evidence>
<dbReference type="FunFam" id="3.30.980.10:FF:000004">
    <property type="entry name" value="Alanine--tRNA ligase, cytoplasmic"/>
    <property type="match status" value="1"/>
</dbReference>
<evidence type="ECO:0000256" key="8">
    <source>
        <dbReference type="ARBA" id="ARBA00022917"/>
    </source>
</evidence>
<keyword evidence="5" id="KW-0547">Nucleotide-binding</keyword>
<dbReference type="PANTHER" id="PTHR11777:SF9">
    <property type="entry name" value="ALANINE--TRNA LIGASE, CYTOPLASMIC"/>
    <property type="match status" value="1"/>
</dbReference>
<gene>
    <name evidence="11" type="ORF">AKJ56_00155</name>
</gene>
<dbReference type="SUPFAM" id="SSF101353">
    <property type="entry name" value="Putative anticodon-binding domain of alanyl-tRNA synthetase (AlaRS)"/>
    <property type="match status" value="1"/>
</dbReference>
<dbReference type="GO" id="GO:0000049">
    <property type="term" value="F:tRNA binding"/>
    <property type="evidence" value="ECO:0007669"/>
    <property type="project" value="UniProtKB-KW"/>
</dbReference>
<dbReference type="Proteomes" id="UP000070175">
    <property type="component" value="Unassembled WGS sequence"/>
</dbReference>
<comment type="similarity">
    <text evidence="1">Belongs to the class-II aminoacyl-tRNA synthetase family.</text>
</comment>
<keyword evidence="3" id="KW-0820">tRNA-binding</keyword>
<evidence type="ECO:0000256" key="3">
    <source>
        <dbReference type="ARBA" id="ARBA00022555"/>
    </source>
</evidence>
<evidence type="ECO:0000256" key="5">
    <source>
        <dbReference type="ARBA" id="ARBA00022741"/>
    </source>
</evidence>